<feature type="transmembrane region" description="Helical" evidence="9">
    <location>
        <begin position="189"/>
        <end position="211"/>
    </location>
</feature>
<keyword evidence="11" id="KW-1185">Reference proteome</keyword>
<evidence type="ECO:0000256" key="8">
    <source>
        <dbReference type="SAM" id="MobiDB-lite"/>
    </source>
</evidence>
<protein>
    <recommendedName>
        <fullName evidence="12">Signal peptide peptidase</fullName>
    </recommendedName>
</protein>
<evidence type="ECO:0000256" key="3">
    <source>
        <dbReference type="ARBA" id="ARBA00022692"/>
    </source>
</evidence>
<evidence type="ECO:0000313" key="11">
    <source>
        <dbReference type="Proteomes" id="UP000660262"/>
    </source>
</evidence>
<evidence type="ECO:0000256" key="5">
    <source>
        <dbReference type="ARBA" id="ARBA00022824"/>
    </source>
</evidence>
<keyword evidence="4" id="KW-0378">Hydrolase</keyword>
<evidence type="ECO:0000256" key="2">
    <source>
        <dbReference type="ARBA" id="ARBA00006859"/>
    </source>
</evidence>
<keyword evidence="7 9" id="KW-0472">Membrane</keyword>
<evidence type="ECO:0000256" key="1">
    <source>
        <dbReference type="ARBA" id="ARBA00004477"/>
    </source>
</evidence>
<dbReference type="SMART" id="SM00730">
    <property type="entry name" value="PSN"/>
    <property type="match status" value="1"/>
</dbReference>
<gene>
    <name evidence="10" type="ORF">PPROV_000738600</name>
</gene>
<feature type="transmembrane region" description="Helical" evidence="9">
    <location>
        <begin position="139"/>
        <end position="160"/>
    </location>
</feature>
<comment type="subcellular location">
    <subcellularLocation>
        <location evidence="1">Endoplasmic reticulum membrane</location>
        <topology evidence="1">Multi-pass membrane protein</topology>
    </subcellularLocation>
</comment>
<dbReference type="Proteomes" id="UP000660262">
    <property type="component" value="Unassembled WGS sequence"/>
</dbReference>
<dbReference type="GO" id="GO:0006465">
    <property type="term" value="P:signal peptide processing"/>
    <property type="evidence" value="ECO:0007669"/>
    <property type="project" value="TreeGrafter"/>
</dbReference>
<feature type="transmembrane region" description="Helical" evidence="9">
    <location>
        <begin position="110"/>
        <end position="127"/>
    </location>
</feature>
<dbReference type="GO" id="GO:0098554">
    <property type="term" value="C:cytoplasmic side of endoplasmic reticulum membrane"/>
    <property type="evidence" value="ECO:0007669"/>
    <property type="project" value="TreeGrafter"/>
</dbReference>
<sequence>MVSTRSQAGGSGSGADPGSTALKDPLRKHNAPADDNDDGAAPSGIAPFPPCTVAPLAHILMCLVAVLPLWVPIDPNLNVILTASTCVFLGCFRSVKPTPPTESMTKNDAMRFPVVGSCVLLSLFVLFKVMPKEYLNAALSIYFLLLGTLAITGTILPFVAPYVPASYRRKELGFYGVSIPYLMAEPTDIVASVPELVGGVVSLGFCAWYVAKKHWLANNVLGLCFSIQGIEFISIGSFQVGLILLWGLFFYDIFWVFFTPVMVSVAKSFDAPIKLLFPRPGDDLKKFSLLGLGDIVIPGIFVALMLRYDIMRYKRMRNSAKKEDNDDEISEEEEAAREAAETRELVAAPCPYFKWTFAGYVLGLVATIVVMNVFNAAQPALLYIVPGVVGAAGLKALIDGNLKELYHFEDGGGDASAEASTDADEDTKKK</sequence>
<dbReference type="Pfam" id="PF04258">
    <property type="entry name" value="Peptidase_A22B"/>
    <property type="match status" value="1"/>
</dbReference>
<feature type="transmembrane region" description="Helical" evidence="9">
    <location>
        <begin position="287"/>
        <end position="308"/>
    </location>
</feature>
<name>A0A830HUP8_9CHLO</name>
<comment type="caution">
    <text evidence="10">The sequence shown here is derived from an EMBL/GenBank/DDBJ whole genome shotgun (WGS) entry which is preliminary data.</text>
</comment>
<proteinExistence type="inferred from homology"/>
<keyword evidence="5" id="KW-0256">Endoplasmic reticulum</keyword>
<dbReference type="EMBL" id="BNJQ01000021">
    <property type="protein sequence ID" value="GHP08649.1"/>
    <property type="molecule type" value="Genomic_DNA"/>
</dbReference>
<evidence type="ECO:0000256" key="6">
    <source>
        <dbReference type="ARBA" id="ARBA00022989"/>
    </source>
</evidence>
<evidence type="ECO:0000256" key="4">
    <source>
        <dbReference type="ARBA" id="ARBA00022801"/>
    </source>
</evidence>
<feature type="transmembrane region" description="Helical" evidence="9">
    <location>
        <begin position="52"/>
        <end position="70"/>
    </location>
</feature>
<dbReference type="AlphaFoldDB" id="A0A830HUP8"/>
<feature type="transmembrane region" description="Helical" evidence="9">
    <location>
        <begin position="380"/>
        <end position="398"/>
    </location>
</feature>
<dbReference type="GO" id="GO:0033619">
    <property type="term" value="P:membrane protein proteolysis"/>
    <property type="evidence" value="ECO:0007669"/>
    <property type="project" value="TreeGrafter"/>
</dbReference>
<keyword evidence="6 9" id="KW-1133">Transmembrane helix</keyword>
<organism evidence="10 11">
    <name type="scientific">Pycnococcus provasolii</name>
    <dbReference type="NCBI Taxonomy" id="41880"/>
    <lineage>
        <taxon>Eukaryota</taxon>
        <taxon>Viridiplantae</taxon>
        <taxon>Chlorophyta</taxon>
        <taxon>Pseudoscourfieldiophyceae</taxon>
        <taxon>Pseudoscourfieldiales</taxon>
        <taxon>Pycnococcaceae</taxon>
        <taxon>Pycnococcus</taxon>
    </lineage>
</organism>
<evidence type="ECO:0000313" key="10">
    <source>
        <dbReference type="EMBL" id="GHP08649.1"/>
    </source>
</evidence>
<reference evidence="10" key="1">
    <citation type="submission" date="2020-10" db="EMBL/GenBank/DDBJ databases">
        <title>Unveiling of a novel bifunctional photoreceptor, Dualchrome1, isolated from a cosmopolitan green alga.</title>
        <authorList>
            <person name="Suzuki S."/>
            <person name="Kawachi M."/>
        </authorList>
    </citation>
    <scope>NUCLEOTIDE SEQUENCE</scope>
    <source>
        <strain evidence="10">NIES 2893</strain>
    </source>
</reference>
<dbReference type="GO" id="GO:0098553">
    <property type="term" value="C:lumenal side of endoplasmic reticulum membrane"/>
    <property type="evidence" value="ECO:0007669"/>
    <property type="project" value="TreeGrafter"/>
</dbReference>
<dbReference type="GO" id="GO:0042500">
    <property type="term" value="F:aspartic endopeptidase activity, intramembrane cleaving"/>
    <property type="evidence" value="ECO:0007669"/>
    <property type="project" value="InterPro"/>
</dbReference>
<feature type="transmembrane region" description="Helical" evidence="9">
    <location>
        <begin position="352"/>
        <end position="374"/>
    </location>
</feature>
<comment type="similarity">
    <text evidence="2">Belongs to the peptidase A22B family.</text>
</comment>
<feature type="transmembrane region" description="Helical" evidence="9">
    <location>
        <begin position="232"/>
        <end position="258"/>
    </location>
</feature>
<dbReference type="InterPro" id="IPR007369">
    <property type="entry name" value="Peptidase_A22B_SPP"/>
</dbReference>
<dbReference type="PANTHER" id="PTHR12174">
    <property type="entry name" value="SIGNAL PEPTIDE PEPTIDASE"/>
    <property type="match status" value="1"/>
</dbReference>
<keyword evidence="3 9" id="KW-0812">Transmembrane</keyword>
<evidence type="ECO:0000256" key="7">
    <source>
        <dbReference type="ARBA" id="ARBA00023136"/>
    </source>
</evidence>
<accession>A0A830HUP8</accession>
<evidence type="ECO:0000256" key="9">
    <source>
        <dbReference type="SAM" id="Phobius"/>
    </source>
</evidence>
<dbReference type="OrthoDB" id="29661at2759"/>
<dbReference type="InterPro" id="IPR006639">
    <property type="entry name" value="Preselin/SPP"/>
</dbReference>
<evidence type="ECO:0008006" key="12">
    <source>
        <dbReference type="Google" id="ProtNLM"/>
    </source>
</evidence>
<feature type="region of interest" description="Disordered" evidence="8">
    <location>
        <begin position="1"/>
        <end position="39"/>
    </location>
</feature>
<dbReference type="PANTHER" id="PTHR12174:SF23">
    <property type="entry name" value="MINOR HISTOCOMPATIBILITY ANTIGEN H13"/>
    <property type="match status" value="1"/>
</dbReference>